<dbReference type="InterPro" id="IPR028816">
    <property type="entry name" value="Caprin"/>
</dbReference>
<dbReference type="OrthoDB" id="10062814at2759"/>
<reference evidence="4" key="1">
    <citation type="submission" date="2013-04" db="EMBL/GenBank/DDBJ databases">
        <authorList>
            <person name="Qu J."/>
            <person name="Murali S.C."/>
            <person name="Bandaranaike D."/>
            <person name="Bellair M."/>
            <person name="Blankenburg K."/>
            <person name="Chao H."/>
            <person name="Dinh H."/>
            <person name="Doddapaneni H."/>
            <person name="Downs B."/>
            <person name="Dugan-Rocha S."/>
            <person name="Elkadiri S."/>
            <person name="Gnanaolivu R.D."/>
            <person name="Hernandez B."/>
            <person name="Javaid M."/>
            <person name="Jayaseelan J.C."/>
            <person name="Lee S."/>
            <person name="Li M."/>
            <person name="Ming W."/>
            <person name="Munidasa M."/>
            <person name="Muniz J."/>
            <person name="Nguyen L."/>
            <person name="Ongeri F."/>
            <person name="Osuji N."/>
            <person name="Pu L.-L."/>
            <person name="Puazo M."/>
            <person name="Qu C."/>
            <person name="Quiroz J."/>
            <person name="Raj R."/>
            <person name="Weissenberger G."/>
            <person name="Xin Y."/>
            <person name="Zou X."/>
            <person name="Han Y."/>
            <person name="Richards S."/>
            <person name="Worley K."/>
            <person name="Muzny D."/>
            <person name="Gibbs R."/>
        </authorList>
    </citation>
    <scope>NUCLEOTIDE SEQUENCE</scope>
    <source>
        <strain evidence="4">Sampled in the wild</strain>
    </source>
</reference>
<dbReference type="GO" id="GO:0003723">
    <property type="term" value="F:RNA binding"/>
    <property type="evidence" value="ECO:0007669"/>
    <property type="project" value="TreeGrafter"/>
</dbReference>
<feature type="compositionally biased region" description="Polar residues" evidence="2">
    <location>
        <begin position="389"/>
        <end position="403"/>
    </location>
</feature>
<feature type="compositionally biased region" description="Polar residues" evidence="2">
    <location>
        <begin position="681"/>
        <end position="692"/>
    </location>
</feature>
<proteinExistence type="inferred from homology"/>
<feature type="compositionally biased region" description="Gly residues" evidence="2">
    <location>
        <begin position="631"/>
        <end position="642"/>
    </location>
</feature>
<dbReference type="EMBL" id="KZ308860">
    <property type="protein sequence ID" value="KAG8234941.1"/>
    <property type="molecule type" value="Genomic_DNA"/>
</dbReference>
<feature type="compositionally biased region" description="Polar residues" evidence="2">
    <location>
        <begin position="607"/>
        <end position="616"/>
    </location>
</feature>
<feature type="compositionally biased region" description="Gly residues" evidence="2">
    <location>
        <begin position="695"/>
        <end position="760"/>
    </location>
</feature>
<evidence type="ECO:0000259" key="3">
    <source>
        <dbReference type="Pfam" id="PF18293"/>
    </source>
</evidence>
<dbReference type="GO" id="GO:0005737">
    <property type="term" value="C:cytoplasm"/>
    <property type="evidence" value="ECO:0007669"/>
    <property type="project" value="TreeGrafter"/>
</dbReference>
<feature type="compositionally biased region" description="Gly residues" evidence="2">
    <location>
        <begin position="650"/>
        <end position="676"/>
    </location>
</feature>
<evidence type="ECO:0000256" key="1">
    <source>
        <dbReference type="ARBA" id="ARBA00007950"/>
    </source>
</evidence>
<accession>A0A8K0KJ94</accession>
<reference evidence="4" key="2">
    <citation type="submission" date="2017-10" db="EMBL/GenBank/DDBJ databases">
        <title>Ladona fulva Genome sequencing and assembly.</title>
        <authorList>
            <person name="Murali S."/>
            <person name="Richards S."/>
            <person name="Bandaranaike D."/>
            <person name="Bellair M."/>
            <person name="Blankenburg K."/>
            <person name="Chao H."/>
            <person name="Dinh H."/>
            <person name="Doddapaneni H."/>
            <person name="Dugan-Rocha S."/>
            <person name="Elkadiri S."/>
            <person name="Gnanaolivu R."/>
            <person name="Hernandez B."/>
            <person name="Skinner E."/>
            <person name="Javaid M."/>
            <person name="Lee S."/>
            <person name="Li M."/>
            <person name="Ming W."/>
            <person name="Munidasa M."/>
            <person name="Muniz J."/>
            <person name="Nguyen L."/>
            <person name="Hughes D."/>
            <person name="Osuji N."/>
            <person name="Pu L.-L."/>
            <person name="Puazo M."/>
            <person name="Qu C."/>
            <person name="Quiroz J."/>
            <person name="Raj R."/>
            <person name="Weissenberger G."/>
            <person name="Xin Y."/>
            <person name="Zou X."/>
            <person name="Han Y."/>
            <person name="Worley K."/>
            <person name="Muzny D."/>
            <person name="Gibbs R."/>
        </authorList>
    </citation>
    <scope>NUCLEOTIDE SEQUENCE</scope>
    <source>
        <strain evidence="4">Sampled in the wild</strain>
    </source>
</reference>
<keyword evidence="5" id="KW-1185">Reference proteome</keyword>
<feature type="compositionally biased region" description="Polar residues" evidence="2">
    <location>
        <begin position="473"/>
        <end position="483"/>
    </location>
</feature>
<protein>
    <recommendedName>
        <fullName evidence="3">Caprin-1 dimerization domain-containing protein</fullName>
    </recommendedName>
</protein>
<evidence type="ECO:0000256" key="2">
    <source>
        <dbReference type="SAM" id="MobiDB-lite"/>
    </source>
</evidence>
<feature type="compositionally biased region" description="Polar residues" evidence="2">
    <location>
        <begin position="490"/>
        <end position="510"/>
    </location>
</feature>
<organism evidence="4 5">
    <name type="scientific">Ladona fulva</name>
    <name type="common">Scarce chaser dragonfly</name>
    <name type="synonym">Libellula fulva</name>
    <dbReference type="NCBI Taxonomy" id="123851"/>
    <lineage>
        <taxon>Eukaryota</taxon>
        <taxon>Metazoa</taxon>
        <taxon>Ecdysozoa</taxon>
        <taxon>Arthropoda</taxon>
        <taxon>Hexapoda</taxon>
        <taxon>Insecta</taxon>
        <taxon>Pterygota</taxon>
        <taxon>Palaeoptera</taxon>
        <taxon>Odonata</taxon>
        <taxon>Epiprocta</taxon>
        <taxon>Anisoptera</taxon>
        <taxon>Libelluloidea</taxon>
        <taxon>Libellulidae</taxon>
        <taxon>Ladona</taxon>
    </lineage>
</organism>
<gene>
    <name evidence="4" type="ORF">J437_LFUL015509</name>
</gene>
<feature type="region of interest" description="Disordered" evidence="2">
    <location>
        <begin position="365"/>
        <end position="403"/>
    </location>
</feature>
<comment type="similarity">
    <text evidence="1">Belongs to the caprin family.</text>
</comment>
<feature type="region of interest" description="Disordered" evidence="2">
    <location>
        <begin position="282"/>
        <end position="339"/>
    </location>
</feature>
<dbReference type="Proteomes" id="UP000792457">
    <property type="component" value="Unassembled WGS sequence"/>
</dbReference>
<dbReference type="PANTHER" id="PTHR22922:SF19">
    <property type="entry name" value="CAPRIN HOMOLOG"/>
    <property type="match status" value="1"/>
</dbReference>
<evidence type="ECO:0000313" key="5">
    <source>
        <dbReference type="Proteomes" id="UP000792457"/>
    </source>
</evidence>
<dbReference type="Pfam" id="PF18293">
    <property type="entry name" value="Caprin-1_dimer"/>
    <property type="match status" value="1"/>
</dbReference>
<dbReference type="PANTHER" id="PTHR22922">
    <property type="entry name" value="GPI-ANCHORED PROTEIN P137"/>
    <property type="match status" value="1"/>
</dbReference>
<name>A0A8K0KJ94_LADFU</name>
<dbReference type="InterPro" id="IPR041637">
    <property type="entry name" value="Caprin-1_dimer"/>
</dbReference>
<feature type="region of interest" description="Disordered" evidence="2">
    <location>
        <begin position="446"/>
        <end position="760"/>
    </location>
</feature>
<sequence length="760" mass="80832">MRMPSASAKLEKQASTEAVDPLRQAITVIDHKIRNLEKRKVKLESYKEEQKNGKELNSDQFSAVAKYDEVLQCLDFARELCKQFNSIAADAAKALKKQQRKEQLERTQQEISRVKEILVIQEVLLNVGQETVREDFLAARNGACQLTEEDIKSLDDLYLLLSPKHIPEENMPPYQEQLTHSAEHLIHLVEGRQKEVVGTTYASLKELIARIHTCGYFDQSPEEEEEAVAAVAAGDEATEPSLQQDEPHVESYVDPVTVQQETMEPSLAGAAAPEILPPQPNLNPAIPPEASFFTPPAPTPNVSSGNPPFPPHPSSAAPMQQQQPMPQPQGHTLPENFDSGFDFIQESQLEVEAPVPPHVDLAGMLVQQPGAGHPPVPPAHFRPSRPGVPQQTSVAPNIQPPQSSQLAPVVAEFVASVTAPTTPPIPSQTFTNQNFSILPVPGSAQPVVASPTPGIAPPNFPEASAPVSAQMPPAQQSNPSTQHIPAFARASSNSFQAPVQGMSTTDSNPNQPIPMSMPQQRVSEDSEYATNSAAPFVPASVAQSAYSGQGQQQSQAFVPQQQAMGQGRFPNTYGDTSHVSAAGDSGGDKARFAAAEMSGEAPEETDLQTSTSWADTSQEEVCPPYNQNQRGGYGRGGRGGMMRGRSNSNGFGGRGRGNYQNGRGGYGGGGYRGNQEGGNAYYQNGYQQRDNFGNNSGGGYGNSGFKSGGRGGGSGPSGNGGMQRGGGLNRGRGGGGSGRGTNMRGGRGNYVRGGAGGNKQ</sequence>
<feature type="compositionally biased region" description="Low complexity" evidence="2">
    <location>
        <begin position="539"/>
        <end position="563"/>
    </location>
</feature>
<comment type="caution">
    <text evidence="4">The sequence shown here is derived from an EMBL/GenBank/DDBJ whole genome shotgun (WGS) entry which is preliminary data.</text>
</comment>
<dbReference type="AlphaFoldDB" id="A0A8K0KJ94"/>
<feature type="domain" description="Caprin-1 dimerization" evidence="3">
    <location>
        <begin position="100"/>
        <end position="218"/>
    </location>
</feature>
<evidence type="ECO:0000313" key="4">
    <source>
        <dbReference type="EMBL" id="KAG8234941.1"/>
    </source>
</evidence>
<feature type="compositionally biased region" description="Low complexity" evidence="2">
    <location>
        <begin position="314"/>
        <end position="324"/>
    </location>
</feature>